<comment type="caution">
    <text evidence="1">The sequence shown here is derived from an EMBL/GenBank/DDBJ whole genome shotgun (WGS) entry which is preliminary data.</text>
</comment>
<protein>
    <submittedName>
        <fullName evidence="1">Uncharacterized protein</fullName>
    </submittedName>
</protein>
<evidence type="ECO:0000313" key="1">
    <source>
        <dbReference type="EMBL" id="KAG0589674.1"/>
    </source>
</evidence>
<name>A0A8T0J141_CERPU</name>
<gene>
    <name evidence="1" type="ORF">KC19_1G038700</name>
</gene>
<evidence type="ECO:0000313" key="2">
    <source>
        <dbReference type="Proteomes" id="UP000822688"/>
    </source>
</evidence>
<dbReference type="Proteomes" id="UP000822688">
    <property type="component" value="Chromosome 1"/>
</dbReference>
<reference evidence="1" key="1">
    <citation type="submission" date="2020-06" db="EMBL/GenBank/DDBJ databases">
        <title>WGS assembly of Ceratodon purpureus strain R40.</title>
        <authorList>
            <person name="Carey S.B."/>
            <person name="Jenkins J."/>
            <person name="Shu S."/>
            <person name="Lovell J.T."/>
            <person name="Sreedasyam A."/>
            <person name="Maumus F."/>
            <person name="Tiley G.P."/>
            <person name="Fernandez-Pozo N."/>
            <person name="Barry K."/>
            <person name="Chen C."/>
            <person name="Wang M."/>
            <person name="Lipzen A."/>
            <person name="Daum C."/>
            <person name="Saski C.A."/>
            <person name="Payton A.C."/>
            <person name="Mcbreen J.C."/>
            <person name="Conrad R.E."/>
            <person name="Kollar L.M."/>
            <person name="Olsson S."/>
            <person name="Huttunen S."/>
            <person name="Landis J.B."/>
            <person name="Wickett N.J."/>
            <person name="Johnson M.G."/>
            <person name="Rensing S.A."/>
            <person name="Grimwood J."/>
            <person name="Schmutz J."/>
            <person name="Mcdaniel S.F."/>
        </authorList>
    </citation>
    <scope>NUCLEOTIDE SEQUENCE</scope>
    <source>
        <strain evidence="1">R40</strain>
    </source>
</reference>
<keyword evidence="2" id="KW-1185">Reference proteome</keyword>
<dbReference type="AlphaFoldDB" id="A0A8T0J141"/>
<organism evidence="1 2">
    <name type="scientific">Ceratodon purpureus</name>
    <name type="common">Fire moss</name>
    <name type="synonym">Dicranum purpureum</name>
    <dbReference type="NCBI Taxonomy" id="3225"/>
    <lineage>
        <taxon>Eukaryota</taxon>
        <taxon>Viridiplantae</taxon>
        <taxon>Streptophyta</taxon>
        <taxon>Embryophyta</taxon>
        <taxon>Bryophyta</taxon>
        <taxon>Bryophytina</taxon>
        <taxon>Bryopsida</taxon>
        <taxon>Dicranidae</taxon>
        <taxon>Pseudoditrichales</taxon>
        <taxon>Ditrichaceae</taxon>
        <taxon>Ceratodon</taxon>
    </lineage>
</organism>
<proteinExistence type="predicted"/>
<accession>A0A8T0J141</accession>
<dbReference type="EMBL" id="CM026421">
    <property type="protein sequence ID" value="KAG0589674.1"/>
    <property type="molecule type" value="Genomic_DNA"/>
</dbReference>
<sequence length="59" mass="6887">MNIQEYCAGSLALFHAISSRLSLRVLVHRHSLQVIHVVSYLRLTFEQTEFHAYKENIES</sequence>